<dbReference type="SUPFAM" id="SSF50969">
    <property type="entry name" value="YVTN repeat-like/Quinoprotein amine dehydrogenase"/>
    <property type="match status" value="1"/>
</dbReference>
<gene>
    <name evidence="1" type="ORF">ACFSQ6_13540</name>
</gene>
<proteinExistence type="predicted"/>
<accession>A0ABW5UH12</accession>
<dbReference type="Proteomes" id="UP001597418">
    <property type="component" value="Unassembled WGS sequence"/>
</dbReference>
<dbReference type="RefSeq" id="WP_066751744.1">
    <property type="nucleotide sequence ID" value="NZ_JBHUMB010000014.1"/>
</dbReference>
<protein>
    <recommendedName>
        <fullName evidence="3">DUF4374 domain-containing protein</fullName>
    </recommendedName>
</protein>
<reference evidence="2" key="1">
    <citation type="journal article" date="2019" name="Int. J. Syst. Evol. Microbiol.">
        <title>The Global Catalogue of Microorganisms (GCM) 10K type strain sequencing project: providing services to taxonomists for standard genome sequencing and annotation.</title>
        <authorList>
            <consortium name="The Broad Institute Genomics Platform"/>
            <consortium name="The Broad Institute Genome Sequencing Center for Infectious Disease"/>
            <person name="Wu L."/>
            <person name="Ma J."/>
        </authorList>
    </citation>
    <scope>NUCLEOTIDE SEQUENCE [LARGE SCALE GENOMIC DNA]</scope>
    <source>
        <strain evidence="2">KCTC 42247</strain>
    </source>
</reference>
<evidence type="ECO:0000313" key="2">
    <source>
        <dbReference type="Proteomes" id="UP001597418"/>
    </source>
</evidence>
<dbReference type="EMBL" id="JBHUMB010000014">
    <property type="protein sequence ID" value="MFD2744416.1"/>
    <property type="molecule type" value="Genomic_DNA"/>
</dbReference>
<name>A0ABW5UH12_9SPHI</name>
<evidence type="ECO:0008006" key="3">
    <source>
        <dbReference type="Google" id="ProtNLM"/>
    </source>
</evidence>
<dbReference type="InterPro" id="IPR011044">
    <property type="entry name" value="Quino_amine_DH_bsu"/>
</dbReference>
<organism evidence="1 2">
    <name type="scientific">Sphingobacterium populi</name>
    <dbReference type="NCBI Taxonomy" id="1812824"/>
    <lineage>
        <taxon>Bacteria</taxon>
        <taxon>Pseudomonadati</taxon>
        <taxon>Bacteroidota</taxon>
        <taxon>Sphingobacteriia</taxon>
        <taxon>Sphingobacteriales</taxon>
        <taxon>Sphingobacteriaceae</taxon>
        <taxon>Sphingobacterium</taxon>
    </lineage>
</organism>
<keyword evidence="2" id="KW-1185">Reference proteome</keyword>
<sequence length="406" mass="46183">MRLFTGFYPILYVVLASSIIGFGTSCTQTKQQIDSPINFEPAYSLFVSKESVNNFVMIDSTWQQLASFSPPHAGFNREFIQRKGFIYSVNPENDYLIQYRISSMGLQAMDSIKVVNDNIEQYHWKNNSDTLLISNVVHGDIETCSFYEIDTKTFSLIREAQLPIPPAVNDFNILSLGLVRYDNDKLWIAFAYSKMLGHNEYTTLDTMYYRTLDFASLRVLSEQKDPRSTYPGGINTIQTYSGTAENGDFYFTSGPGIAAGNNIEQPSAIFRKKKGSDEVDTTYMVNISAQTGNHAYGFWYVGNGKAIVRGERSDKYTDFSNHHAVYQFEYYLADLANGKLQKLDLPLDKGTRKENVVQVGADLYIAIDDEKENHTVWQYNLESGKITAHLTPDFPIDYQLRLDKLK</sequence>
<evidence type="ECO:0000313" key="1">
    <source>
        <dbReference type="EMBL" id="MFD2744416.1"/>
    </source>
</evidence>
<dbReference type="PROSITE" id="PS51257">
    <property type="entry name" value="PROKAR_LIPOPROTEIN"/>
    <property type="match status" value="1"/>
</dbReference>
<comment type="caution">
    <text evidence="1">The sequence shown here is derived from an EMBL/GenBank/DDBJ whole genome shotgun (WGS) entry which is preliminary data.</text>
</comment>